<gene>
    <name evidence="1" type="ORF">MUK42_35504</name>
</gene>
<keyword evidence="2" id="KW-1185">Reference proteome</keyword>
<protein>
    <submittedName>
        <fullName evidence="1">Uncharacterized protein</fullName>
    </submittedName>
</protein>
<dbReference type="Proteomes" id="UP001055439">
    <property type="component" value="Chromosome 1"/>
</dbReference>
<dbReference type="AlphaFoldDB" id="A0A9E7EBM2"/>
<dbReference type="EMBL" id="CP097502">
    <property type="protein sequence ID" value="URD74119.1"/>
    <property type="molecule type" value="Genomic_DNA"/>
</dbReference>
<sequence>MPLWLSISSCRRVLSSPGKRGVDVVNDGPAGILAGGKAASSRRYCCRWIGFDMITHHSFVPCASGLAPDSMWNSRALEDTSVRHRHVLQLGPIAKWCG</sequence>
<accession>A0A9E7EBM2</accession>
<reference evidence="1" key="1">
    <citation type="submission" date="2022-05" db="EMBL/GenBank/DDBJ databases">
        <title>The Musa troglodytarum L. genome provides insights into the mechanism of non-climacteric behaviour and enrichment of carotenoids.</title>
        <authorList>
            <person name="Wang J."/>
        </authorList>
    </citation>
    <scope>NUCLEOTIDE SEQUENCE</scope>
    <source>
        <tissue evidence="1">Leaf</tissue>
    </source>
</reference>
<organism evidence="1 2">
    <name type="scientific">Musa troglodytarum</name>
    <name type="common">fe'i banana</name>
    <dbReference type="NCBI Taxonomy" id="320322"/>
    <lineage>
        <taxon>Eukaryota</taxon>
        <taxon>Viridiplantae</taxon>
        <taxon>Streptophyta</taxon>
        <taxon>Embryophyta</taxon>
        <taxon>Tracheophyta</taxon>
        <taxon>Spermatophyta</taxon>
        <taxon>Magnoliopsida</taxon>
        <taxon>Liliopsida</taxon>
        <taxon>Zingiberales</taxon>
        <taxon>Musaceae</taxon>
        <taxon>Musa</taxon>
    </lineage>
</organism>
<proteinExistence type="predicted"/>
<evidence type="ECO:0000313" key="2">
    <source>
        <dbReference type="Proteomes" id="UP001055439"/>
    </source>
</evidence>
<name>A0A9E7EBM2_9LILI</name>
<evidence type="ECO:0000313" key="1">
    <source>
        <dbReference type="EMBL" id="URD74119.1"/>
    </source>
</evidence>